<dbReference type="PANTHER" id="PTHR10380">
    <property type="entry name" value="CUTICLE PROTEIN"/>
    <property type="match status" value="1"/>
</dbReference>
<proteinExistence type="predicted"/>
<dbReference type="EMBL" id="OUUW01000001">
    <property type="protein sequence ID" value="SPP73703.1"/>
    <property type="molecule type" value="Genomic_DNA"/>
</dbReference>
<dbReference type="Proteomes" id="UP000268350">
    <property type="component" value="Unassembled WGS sequence"/>
</dbReference>
<dbReference type="InterPro" id="IPR050468">
    <property type="entry name" value="Cuticle_Struct_Prot"/>
</dbReference>
<evidence type="ECO:0000256" key="1">
    <source>
        <dbReference type="ARBA" id="ARBA00022460"/>
    </source>
</evidence>
<dbReference type="GO" id="GO:0062129">
    <property type="term" value="C:chitin-based extracellular matrix"/>
    <property type="evidence" value="ECO:0007669"/>
    <property type="project" value="TreeGrafter"/>
</dbReference>
<dbReference type="STRING" id="7266.A0A3B0J3A2"/>
<dbReference type="GO" id="GO:0008010">
    <property type="term" value="F:structural constituent of chitin-based larval cuticle"/>
    <property type="evidence" value="ECO:0007669"/>
    <property type="project" value="TreeGrafter"/>
</dbReference>
<dbReference type="AlphaFoldDB" id="A0A3B0J3A2"/>
<organism evidence="4 5">
    <name type="scientific">Drosophila guanche</name>
    <name type="common">Fruit fly</name>
    <dbReference type="NCBI Taxonomy" id="7266"/>
    <lineage>
        <taxon>Eukaryota</taxon>
        <taxon>Metazoa</taxon>
        <taxon>Ecdysozoa</taxon>
        <taxon>Arthropoda</taxon>
        <taxon>Hexapoda</taxon>
        <taxon>Insecta</taxon>
        <taxon>Pterygota</taxon>
        <taxon>Neoptera</taxon>
        <taxon>Endopterygota</taxon>
        <taxon>Diptera</taxon>
        <taxon>Brachycera</taxon>
        <taxon>Muscomorpha</taxon>
        <taxon>Ephydroidea</taxon>
        <taxon>Drosophilidae</taxon>
        <taxon>Drosophila</taxon>
        <taxon>Sophophora</taxon>
    </lineage>
</organism>
<feature type="chain" id="PRO_5017378616" evidence="3">
    <location>
        <begin position="24"/>
        <end position="126"/>
    </location>
</feature>
<evidence type="ECO:0000313" key="4">
    <source>
        <dbReference type="EMBL" id="SPP73703.1"/>
    </source>
</evidence>
<name>A0A3B0J3A2_DROGU</name>
<keyword evidence="1 2" id="KW-0193">Cuticle</keyword>
<dbReference type="PROSITE" id="PS51155">
    <property type="entry name" value="CHIT_BIND_RR_2"/>
    <property type="match status" value="1"/>
</dbReference>
<dbReference type="Pfam" id="PF00379">
    <property type="entry name" value="Chitin_bind_4"/>
    <property type="match status" value="1"/>
</dbReference>
<evidence type="ECO:0000256" key="2">
    <source>
        <dbReference type="PROSITE-ProRule" id="PRU00497"/>
    </source>
</evidence>
<reference evidence="5" key="1">
    <citation type="submission" date="2018-01" db="EMBL/GenBank/DDBJ databases">
        <authorList>
            <person name="Alioto T."/>
            <person name="Alioto T."/>
        </authorList>
    </citation>
    <scope>NUCLEOTIDE SEQUENCE [LARGE SCALE GENOMIC DNA]</scope>
</reference>
<feature type="signal peptide" evidence="3">
    <location>
        <begin position="1"/>
        <end position="23"/>
    </location>
</feature>
<dbReference type="PROSITE" id="PS00233">
    <property type="entry name" value="CHIT_BIND_RR_1"/>
    <property type="match status" value="1"/>
</dbReference>
<dbReference type="InterPro" id="IPR000618">
    <property type="entry name" value="Insect_cuticle"/>
</dbReference>
<evidence type="ECO:0000256" key="3">
    <source>
        <dbReference type="SAM" id="SignalP"/>
    </source>
</evidence>
<evidence type="ECO:0000313" key="5">
    <source>
        <dbReference type="Proteomes" id="UP000268350"/>
    </source>
</evidence>
<dbReference type="OMA" id="AYGNIHG"/>
<keyword evidence="5" id="KW-1185">Reference proteome</keyword>
<gene>
    <name evidence="4" type="ORF">DGUA_6G001215</name>
</gene>
<dbReference type="InterPro" id="IPR031311">
    <property type="entry name" value="CHIT_BIND_RR_consensus"/>
</dbReference>
<sequence>MFKFVMIFAVLGLAAAVAPVSRSDDVHAEVQTLSSDVRADGFDTNLVVDNSIQQAASGDVHGNAHGSFSWISPEGEHVEIKYVADENGYQPVGAVLPTPPPIPEAIARALVWLESHPQAPEHGVHH</sequence>
<protein>
    <submittedName>
        <fullName evidence="4">Blast:Larval cuticle protein 2</fullName>
    </submittedName>
</protein>
<keyword evidence="3" id="KW-0732">Signal</keyword>
<dbReference type="OrthoDB" id="6343684at2759"/>
<dbReference type="PANTHER" id="PTHR10380:SF237">
    <property type="entry name" value="CUTICULAR PROTEIN 65AU, ISOFORM A-RELATED"/>
    <property type="match status" value="1"/>
</dbReference>
<accession>A0A3B0J3A2</accession>